<dbReference type="AlphaFoldDB" id="A0A438CF02"/>
<feature type="domain" description="NB-ARC" evidence="1">
    <location>
        <begin position="18"/>
        <end position="77"/>
    </location>
</feature>
<evidence type="ECO:0000313" key="3">
    <source>
        <dbReference type="Proteomes" id="UP000288805"/>
    </source>
</evidence>
<dbReference type="EMBL" id="QGNW01002268">
    <property type="protein sequence ID" value="RVW21793.1"/>
    <property type="molecule type" value="Genomic_DNA"/>
</dbReference>
<dbReference type="Pfam" id="PF00931">
    <property type="entry name" value="NB-ARC"/>
    <property type="match status" value="1"/>
</dbReference>
<gene>
    <name evidence="2" type="ORF">CK203_109565</name>
</gene>
<dbReference type="InterPro" id="IPR002182">
    <property type="entry name" value="NB-ARC"/>
</dbReference>
<name>A0A438CF02_VITVI</name>
<protein>
    <recommendedName>
        <fullName evidence="1">NB-ARC domain-containing protein</fullName>
    </recommendedName>
</protein>
<accession>A0A438CF02</accession>
<dbReference type="Gene3D" id="3.40.50.300">
    <property type="entry name" value="P-loop containing nucleotide triphosphate hydrolases"/>
    <property type="match status" value="1"/>
</dbReference>
<sequence>MKANFRHLSSNSSFFYDSKEEKAAEIFKLLKAKNFGILLDDMWERLNLFEVGIPNLNDQTKSKVVLTTRSEQNAKDCHLPSSSSGYQWLAGKLLENGSNNTSVEELSSEVFRLKSFGISESSIHEYKKGTYKAEELDKIEMFNMILYTGRDIKEYEEGHVKLSTEAVEVHTTSSDEHVSRFEGGGAATFDFVKIELASI</sequence>
<dbReference type="InterPro" id="IPR027417">
    <property type="entry name" value="P-loop_NTPase"/>
</dbReference>
<dbReference type="Proteomes" id="UP000288805">
    <property type="component" value="Unassembled WGS sequence"/>
</dbReference>
<reference evidence="2 3" key="1">
    <citation type="journal article" date="2018" name="PLoS Genet.">
        <title>Population sequencing reveals clonal diversity and ancestral inbreeding in the grapevine cultivar Chardonnay.</title>
        <authorList>
            <person name="Roach M.J."/>
            <person name="Johnson D.L."/>
            <person name="Bohlmann J."/>
            <person name="van Vuuren H.J."/>
            <person name="Jones S.J."/>
            <person name="Pretorius I.S."/>
            <person name="Schmidt S.A."/>
            <person name="Borneman A.R."/>
        </authorList>
    </citation>
    <scope>NUCLEOTIDE SEQUENCE [LARGE SCALE GENOMIC DNA]</scope>
    <source>
        <strain evidence="3">cv. Chardonnay</strain>
        <tissue evidence="2">Leaf</tissue>
    </source>
</reference>
<proteinExistence type="predicted"/>
<comment type="caution">
    <text evidence="2">The sequence shown here is derived from an EMBL/GenBank/DDBJ whole genome shotgun (WGS) entry which is preliminary data.</text>
</comment>
<evidence type="ECO:0000259" key="1">
    <source>
        <dbReference type="Pfam" id="PF00931"/>
    </source>
</evidence>
<organism evidence="2 3">
    <name type="scientific">Vitis vinifera</name>
    <name type="common">Grape</name>
    <dbReference type="NCBI Taxonomy" id="29760"/>
    <lineage>
        <taxon>Eukaryota</taxon>
        <taxon>Viridiplantae</taxon>
        <taxon>Streptophyta</taxon>
        <taxon>Embryophyta</taxon>
        <taxon>Tracheophyta</taxon>
        <taxon>Spermatophyta</taxon>
        <taxon>Magnoliopsida</taxon>
        <taxon>eudicotyledons</taxon>
        <taxon>Gunneridae</taxon>
        <taxon>Pentapetalae</taxon>
        <taxon>rosids</taxon>
        <taxon>Vitales</taxon>
        <taxon>Vitaceae</taxon>
        <taxon>Viteae</taxon>
        <taxon>Vitis</taxon>
    </lineage>
</organism>
<evidence type="ECO:0000313" key="2">
    <source>
        <dbReference type="EMBL" id="RVW21793.1"/>
    </source>
</evidence>
<dbReference type="GO" id="GO:0043531">
    <property type="term" value="F:ADP binding"/>
    <property type="evidence" value="ECO:0007669"/>
    <property type="project" value="InterPro"/>
</dbReference>